<dbReference type="Proteomes" id="UP001497516">
    <property type="component" value="Chromosome 8"/>
</dbReference>
<dbReference type="EC" id="2.4.1.-" evidence="4"/>
<dbReference type="CDD" id="cd02537">
    <property type="entry name" value="GT8_Glycogenin"/>
    <property type="match status" value="1"/>
</dbReference>
<keyword evidence="3" id="KW-0464">Manganese</keyword>
<dbReference type="AlphaFoldDB" id="A0AAV2GAX7"/>
<keyword evidence="6" id="KW-0472">Membrane</keyword>
<dbReference type="InterPro" id="IPR029044">
    <property type="entry name" value="Nucleotide-diphossugar_trans"/>
</dbReference>
<sequence length="595" mass="67421">MAFSRNIHHHQPKTSPPSSKIPINNNNNHYSSSNQKLFITCLSFLSFALLLLILSFRPKPSSESADSLAWLGNRLQAIVRNDVAHRDADTTARSTPPQKKVAAGAGRTRIGLVNVDENVMRSYEALRLAEVVNVDFQRVSANLTWKMFFPTWVDENGPPDSNNNCPEVPMPRLDEPRYKDLDVVVAEVPCGGSNNGSEGIRDVFRLQVNLVVANLVVAAAGNGDRTVHVVFIGSCGPMPEIFRCDDMLTHVGDYWVYQPDLNRLREKVSMPVGSCQIAPPFGPAGKESGRSNFQAQPNHHQKQAYVTVLHSSEAYVCGAIALAQSIKLTNSTKDLILLHDSSITPSSLAGLRSAGWTTRPIKPIRSTFAPKNSYNEWNYSKLRIWQIQDYDKVVFIDSDLLILRNMDHIFQYPQLSAGPNDRHLFNSGIMVIEPSSCAFQDLMTKTDQVASYNGGDQGFLNEMFTWWHRLPRKVNWLKAFEVKGDGTDVEDVSRRPGDEVYGLHLLGMKPWMCYRDYDCNWDSVDHHQFASDAAHRKWWEVYDAMPRKLKGFCGLSREVDERIRKGRRVAKSRKLRNGRWRIRVKDPRRDRLIKG</sequence>
<dbReference type="SUPFAM" id="SSF53448">
    <property type="entry name" value="Nucleotide-diphospho-sugar transferases"/>
    <property type="match status" value="1"/>
</dbReference>
<organism evidence="7 8">
    <name type="scientific">Linum trigynum</name>
    <dbReference type="NCBI Taxonomy" id="586398"/>
    <lineage>
        <taxon>Eukaryota</taxon>
        <taxon>Viridiplantae</taxon>
        <taxon>Streptophyta</taxon>
        <taxon>Embryophyta</taxon>
        <taxon>Tracheophyta</taxon>
        <taxon>Spermatophyta</taxon>
        <taxon>Magnoliopsida</taxon>
        <taxon>eudicotyledons</taxon>
        <taxon>Gunneridae</taxon>
        <taxon>Pentapetalae</taxon>
        <taxon>rosids</taxon>
        <taxon>fabids</taxon>
        <taxon>Malpighiales</taxon>
        <taxon>Linaceae</taxon>
        <taxon>Linum</taxon>
    </lineage>
</organism>
<keyword evidence="8" id="KW-1185">Reference proteome</keyword>
<protein>
    <recommendedName>
        <fullName evidence="4">Hexosyltransferase</fullName>
        <ecNumber evidence="4">2.4.1.-</ecNumber>
    </recommendedName>
</protein>
<evidence type="ECO:0000256" key="4">
    <source>
        <dbReference type="RuleBase" id="RU362027"/>
    </source>
</evidence>
<dbReference type="EMBL" id="OZ034821">
    <property type="protein sequence ID" value="CAL1407332.1"/>
    <property type="molecule type" value="Genomic_DNA"/>
</dbReference>
<reference evidence="7 8" key="1">
    <citation type="submission" date="2024-04" db="EMBL/GenBank/DDBJ databases">
        <authorList>
            <person name="Fracassetti M."/>
        </authorList>
    </citation>
    <scope>NUCLEOTIDE SEQUENCE [LARGE SCALE GENOMIC DNA]</scope>
</reference>
<keyword evidence="6" id="KW-1133">Transmembrane helix</keyword>
<evidence type="ECO:0000256" key="6">
    <source>
        <dbReference type="SAM" id="Phobius"/>
    </source>
</evidence>
<evidence type="ECO:0000256" key="2">
    <source>
        <dbReference type="ARBA" id="ARBA00022679"/>
    </source>
</evidence>
<dbReference type="GO" id="GO:0016757">
    <property type="term" value="F:glycosyltransferase activity"/>
    <property type="evidence" value="ECO:0007669"/>
    <property type="project" value="UniProtKB-KW"/>
</dbReference>
<keyword evidence="2" id="KW-0808">Transferase</keyword>
<dbReference type="InterPro" id="IPR050587">
    <property type="entry name" value="GNT1/Glycosyltrans_8"/>
</dbReference>
<keyword evidence="1" id="KW-0328">Glycosyltransferase</keyword>
<evidence type="ECO:0000256" key="1">
    <source>
        <dbReference type="ARBA" id="ARBA00022676"/>
    </source>
</evidence>
<feature type="region of interest" description="Disordered" evidence="5">
    <location>
        <begin position="1"/>
        <end position="27"/>
    </location>
</feature>
<evidence type="ECO:0000256" key="5">
    <source>
        <dbReference type="SAM" id="MobiDB-lite"/>
    </source>
</evidence>
<dbReference type="PANTHER" id="PTHR11183">
    <property type="entry name" value="GLYCOGENIN SUBFAMILY MEMBER"/>
    <property type="match status" value="1"/>
</dbReference>
<evidence type="ECO:0000313" key="7">
    <source>
        <dbReference type="EMBL" id="CAL1407332.1"/>
    </source>
</evidence>
<feature type="compositionally biased region" description="Low complexity" evidence="5">
    <location>
        <begin position="16"/>
        <end position="27"/>
    </location>
</feature>
<comment type="similarity">
    <text evidence="4">Belongs to the glycosyltransferase 8 family.</text>
</comment>
<keyword evidence="6" id="KW-0812">Transmembrane</keyword>
<proteinExistence type="inferred from homology"/>
<feature type="transmembrane region" description="Helical" evidence="6">
    <location>
        <begin position="37"/>
        <end position="56"/>
    </location>
</feature>
<evidence type="ECO:0000256" key="3">
    <source>
        <dbReference type="ARBA" id="ARBA00023211"/>
    </source>
</evidence>
<gene>
    <name evidence="7" type="ORF">LTRI10_LOCUS47005</name>
</gene>
<dbReference type="Gene3D" id="3.90.550.10">
    <property type="entry name" value="Spore Coat Polysaccharide Biosynthesis Protein SpsA, Chain A"/>
    <property type="match status" value="1"/>
</dbReference>
<dbReference type="Pfam" id="PF01501">
    <property type="entry name" value="Glyco_transf_8"/>
    <property type="match status" value="1"/>
</dbReference>
<dbReference type="InterPro" id="IPR002495">
    <property type="entry name" value="Glyco_trans_8"/>
</dbReference>
<evidence type="ECO:0000313" key="8">
    <source>
        <dbReference type="Proteomes" id="UP001497516"/>
    </source>
</evidence>
<feature type="compositionally biased region" description="Basic residues" evidence="5">
    <location>
        <begin position="1"/>
        <end position="12"/>
    </location>
</feature>
<accession>A0AAV2GAX7</accession>
<name>A0AAV2GAX7_9ROSI</name>